<feature type="region of interest" description="Disordered" evidence="1">
    <location>
        <begin position="135"/>
        <end position="155"/>
    </location>
</feature>
<evidence type="ECO:0000313" key="3">
    <source>
        <dbReference type="Proteomes" id="UP000311382"/>
    </source>
</evidence>
<dbReference type="AlphaFoldDB" id="A0A5C5FZI2"/>
<dbReference type="Proteomes" id="UP000311382">
    <property type="component" value="Unassembled WGS sequence"/>
</dbReference>
<keyword evidence="3" id="KW-1185">Reference proteome</keyword>
<comment type="caution">
    <text evidence="2">The sequence shown here is derived from an EMBL/GenBank/DDBJ whole genome shotgun (WGS) entry which is preliminary data.</text>
</comment>
<name>A0A5C5FZI2_9BASI</name>
<feature type="region of interest" description="Disordered" evidence="1">
    <location>
        <begin position="178"/>
        <end position="204"/>
    </location>
</feature>
<reference evidence="2 3" key="1">
    <citation type="submission" date="2019-03" db="EMBL/GenBank/DDBJ databases">
        <title>Rhodosporidium diobovatum UCD-FST 08-225 genome sequencing, assembly, and annotation.</title>
        <authorList>
            <person name="Fakankun I.U."/>
            <person name="Fristensky B."/>
            <person name="Levin D.B."/>
        </authorList>
    </citation>
    <scope>NUCLEOTIDE SEQUENCE [LARGE SCALE GENOMIC DNA]</scope>
    <source>
        <strain evidence="2 3">UCD-FST 08-225</strain>
    </source>
</reference>
<feature type="compositionally biased region" description="Low complexity" evidence="1">
    <location>
        <begin position="193"/>
        <end position="204"/>
    </location>
</feature>
<organism evidence="2 3">
    <name type="scientific">Rhodotorula diobovata</name>
    <dbReference type="NCBI Taxonomy" id="5288"/>
    <lineage>
        <taxon>Eukaryota</taxon>
        <taxon>Fungi</taxon>
        <taxon>Dikarya</taxon>
        <taxon>Basidiomycota</taxon>
        <taxon>Pucciniomycotina</taxon>
        <taxon>Microbotryomycetes</taxon>
        <taxon>Sporidiobolales</taxon>
        <taxon>Sporidiobolaceae</taxon>
        <taxon>Rhodotorula</taxon>
    </lineage>
</organism>
<protein>
    <submittedName>
        <fullName evidence="2">Uncharacterized protein</fullName>
    </submittedName>
</protein>
<sequence length="204" mass="22458">MSMLPPLLPDGPDTPPANDEGALVRTLAIVRATYEPGHVRAGEIAINAITLSRWKTGAAGDAQVLNLWRTRFPADRLNFKRGLFWVNDQIQEDNLTQLPSLDRLRGWLDGRHKVLVPPHSGHHAPPSGETRFFQHADSTGDFEGPAEPRLERQGSWSASLVPSRRCFYSSSLTHSPAPAYSIGIDPSPRPRSLRSVSVRRSGTA</sequence>
<evidence type="ECO:0000313" key="2">
    <source>
        <dbReference type="EMBL" id="TNY22065.1"/>
    </source>
</evidence>
<proteinExistence type="predicted"/>
<accession>A0A5C5FZI2</accession>
<gene>
    <name evidence="2" type="ORF">DMC30DRAFT_170080</name>
</gene>
<evidence type="ECO:0000256" key="1">
    <source>
        <dbReference type="SAM" id="MobiDB-lite"/>
    </source>
</evidence>
<dbReference type="EMBL" id="SOZI01000031">
    <property type="protein sequence ID" value="TNY22065.1"/>
    <property type="molecule type" value="Genomic_DNA"/>
</dbReference>